<evidence type="ECO:0000313" key="1">
    <source>
        <dbReference type="EMBL" id="MDO5986876.1"/>
    </source>
</evidence>
<keyword evidence="2" id="KW-1185">Reference proteome</keyword>
<proteinExistence type="predicted"/>
<name>A0ABT8WYX0_9FLAO</name>
<dbReference type="PROSITE" id="PS51257">
    <property type="entry name" value="PROKAR_LIPOPROTEIN"/>
    <property type="match status" value="1"/>
</dbReference>
<evidence type="ECO:0000313" key="2">
    <source>
        <dbReference type="Proteomes" id="UP001176891"/>
    </source>
</evidence>
<dbReference type="Proteomes" id="UP001176891">
    <property type="component" value="Unassembled WGS sequence"/>
</dbReference>
<comment type="caution">
    <text evidence="1">The sequence shown here is derived from an EMBL/GenBank/DDBJ whole genome shotgun (WGS) entry which is preliminary data.</text>
</comment>
<accession>A0ABT8WYX0</accession>
<dbReference type="EMBL" id="JAUOEM010000002">
    <property type="protein sequence ID" value="MDO5986876.1"/>
    <property type="molecule type" value="Genomic_DNA"/>
</dbReference>
<sequence>MKKLLQIVLIGLLILSCNNKNRTETKTFEETEMELKDYSEEERKKEFEYLKANVFNGLKNLNDGFDSESIYYFSESDFEIVLDRVEKNGIAIFGIEPWLNGDFYDVLSFEDYKIDANDPKWYKKAFTEFKNREKNLMYSASYQVPKRLFAE</sequence>
<dbReference type="RefSeq" id="WP_303281404.1">
    <property type="nucleotide sequence ID" value="NZ_BAABCZ010000005.1"/>
</dbReference>
<gene>
    <name evidence="1" type="ORF">Q4Q39_05595</name>
</gene>
<reference evidence="1" key="1">
    <citation type="submission" date="2023-07" db="EMBL/GenBank/DDBJ databases">
        <title>Two novel species in the genus Flavivirga.</title>
        <authorList>
            <person name="Kwon K."/>
        </authorList>
    </citation>
    <scope>NUCLEOTIDE SEQUENCE</scope>
    <source>
        <strain evidence="1">KACC 14157</strain>
    </source>
</reference>
<evidence type="ECO:0008006" key="3">
    <source>
        <dbReference type="Google" id="ProtNLM"/>
    </source>
</evidence>
<organism evidence="1 2">
    <name type="scientific">Flavivirga amylovorans</name>
    <dbReference type="NCBI Taxonomy" id="870486"/>
    <lineage>
        <taxon>Bacteria</taxon>
        <taxon>Pseudomonadati</taxon>
        <taxon>Bacteroidota</taxon>
        <taxon>Flavobacteriia</taxon>
        <taxon>Flavobacteriales</taxon>
        <taxon>Flavobacteriaceae</taxon>
        <taxon>Flavivirga</taxon>
    </lineage>
</organism>
<protein>
    <recommendedName>
        <fullName evidence="3">Lipoprotein</fullName>
    </recommendedName>
</protein>